<dbReference type="AlphaFoldDB" id="A0A8X6N2M2"/>
<proteinExistence type="predicted"/>
<protein>
    <submittedName>
        <fullName evidence="1">Uncharacterized protein</fullName>
    </submittedName>
</protein>
<dbReference type="OrthoDB" id="6418732at2759"/>
<reference evidence="1" key="1">
    <citation type="submission" date="2020-08" db="EMBL/GenBank/DDBJ databases">
        <title>Multicomponent nature underlies the extraordinary mechanical properties of spider dragline silk.</title>
        <authorList>
            <person name="Kono N."/>
            <person name="Nakamura H."/>
            <person name="Mori M."/>
            <person name="Yoshida Y."/>
            <person name="Ohtoshi R."/>
            <person name="Malay A.D."/>
            <person name="Moran D.A.P."/>
            <person name="Tomita M."/>
            <person name="Numata K."/>
            <person name="Arakawa K."/>
        </authorList>
    </citation>
    <scope>NUCLEOTIDE SEQUENCE</scope>
</reference>
<gene>
    <name evidence="1" type="ORF">NPIL_305931</name>
</gene>
<comment type="caution">
    <text evidence="1">The sequence shown here is derived from an EMBL/GenBank/DDBJ whole genome shotgun (WGS) entry which is preliminary data.</text>
</comment>
<sequence>MEPASTTGWAFRPGLAAAAVGTAASCQSCWSHWTALGWATDCFQSLLLTMCHTKPSICWMRMERSSLLNPFPLVGRLIV</sequence>
<dbReference type="Proteomes" id="UP000887013">
    <property type="component" value="Unassembled WGS sequence"/>
</dbReference>
<name>A0A8X6N2M2_NEPPI</name>
<dbReference type="EMBL" id="BMAW01053223">
    <property type="protein sequence ID" value="GFS89983.1"/>
    <property type="molecule type" value="Genomic_DNA"/>
</dbReference>
<evidence type="ECO:0000313" key="2">
    <source>
        <dbReference type="Proteomes" id="UP000887013"/>
    </source>
</evidence>
<organism evidence="1 2">
    <name type="scientific">Nephila pilipes</name>
    <name type="common">Giant wood spider</name>
    <name type="synonym">Nephila maculata</name>
    <dbReference type="NCBI Taxonomy" id="299642"/>
    <lineage>
        <taxon>Eukaryota</taxon>
        <taxon>Metazoa</taxon>
        <taxon>Ecdysozoa</taxon>
        <taxon>Arthropoda</taxon>
        <taxon>Chelicerata</taxon>
        <taxon>Arachnida</taxon>
        <taxon>Araneae</taxon>
        <taxon>Araneomorphae</taxon>
        <taxon>Entelegynae</taxon>
        <taxon>Araneoidea</taxon>
        <taxon>Nephilidae</taxon>
        <taxon>Nephila</taxon>
    </lineage>
</organism>
<accession>A0A8X6N2M2</accession>
<keyword evidence="2" id="KW-1185">Reference proteome</keyword>
<evidence type="ECO:0000313" key="1">
    <source>
        <dbReference type="EMBL" id="GFS89983.1"/>
    </source>
</evidence>